<dbReference type="InterPro" id="IPR050090">
    <property type="entry name" value="Tyrosine_recombinase_XerCD"/>
</dbReference>
<comment type="similarity">
    <text evidence="1">Belongs to the 'phage' integrase family.</text>
</comment>
<dbReference type="PROSITE" id="PS51898">
    <property type="entry name" value="TYR_RECOMBINASE"/>
    <property type="match status" value="1"/>
</dbReference>
<keyword evidence="3" id="KW-0233">DNA recombination</keyword>
<dbReference type="AlphaFoldDB" id="A0A1A2XVQ5"/>
<dbReference type="InterPro" id="IPR013762">
    <property type="entry name" value="Integrase-like_cat_sf"/>
</dbReference>
<dbReference type="InterPro" id="IPR044068">
    <property type="entry name" value="CB"/>
</dbReference>
<dbReference type="GO" id="GO:0006310">
    <property type="term" value="P:DNA recombination"/>
    <property type="evidence" value="ECO:0007669"/>
    <property type="project" value="UniProtKB-KW"/>
</dbReference>
<dbReference type="RefSeq" id="WP_065019149.1">
    <property type="nucleotide sequence ID" value="NZ_LZKG01000083.1"/>
</dbReference>
<dbReference type="Pfam" id="PF14657">
    <property type="entry name" value="Arm-DNA-bind_4"/>
    <property type="match status" value="1"/>
</dbReference>
<dbReference type="InterPro" id="IPR002104">
    <property type="entry name" value="Integrase_catalytic"/>
</dbReference>
<dbReference type="GO" id="GO:0015074">
    <property type="term" value="P:DNA integration"/>
    <property type="evidence" value="ECO:0007669"/>
    <property type="project" value="InterPro"/>
</dbReference>
<gene>
    <name evidence="7" type="ORF">A5710_20740</name>
</gene>
<feature type="domain" description="Core-binding (CB)" evidence="6">
    <location>
        <begin position="62"/>
        <end position="143"/>
    </location>
</feature>
<evidence type="ECO:0000313" key="8">
    <source>
        <dbReference type="Proteomes" id="UP000093943"/>
    </source>
</evidence>
<dbReference type="GO" id="GO:0003677">
    <property type="term" value="F:DNA binding"/>
    <property type="evidence" value="ECO:0007669"/>
    <property type="project" value="UniProtKB-UniRule"/>
</dbReference>
<comment type="caution">
    <text evidence="7">The sequence shown here is derived from an EMBL/GenBank/DDBJ whole genome shotgun (WGS) entry which is preliminary data.</text>
</comment>
<protein>
    <submittedName>
        <fullName evidence="7">Integrase</fullName>
    </submittedName>
</protein>
<organism evidence="7 8">
    <name type="scientific">Mycolicibacter sinensis (strain JDM601)</name>
    <name type="common">Mycobacterium sinense</name>
    <dbReference type="NCBI Taxonomy" id="875328"/>
    <lineage>
        <taxon>Bacteria</taxon>
        <taxon>Bacillati</taxon>
        <taxon>Actinomycetota</taxon>
        <taxon>Actinomycetes</taxon>
        <taxon>Mycobacteriales</taxon>
        <taxon>Mycobacteriaceae</taxon>
        <taxon>Mycolicibacter</taxon>
    </lineage>
</organism>
<evidence type="ECO:0000313" key="7">
    <source>
        <dbReference type="EMBL" id="OBI29824.1"/>
    </source>
</evidence>
<evidence type="ECO:0000259" key="5">
    <source>
        <dbReference type="PROSITE" id="PS51898"/>
    </source>
</evidence>
<dbReference type="EMBL" id="LZKG01000083">
    <property type="protein sequence ID" value="OBI29824.1"/>
    <property type="molecule type" value="Genomic_DNA"/>
</dbReference>
<dbReference type="PANTHER" id="PTHR30349">
    <property type="entry name" value="PHAGE INTEGRASE-RELATED"/>
    <property type="match status" value="1"/>
</dbReference>
<accession>A0A1A2XVQ5</accession>
<keyword evidence="2 4" id="KW-0238">DNA-binding</keyword>
<evidence type="ECO:0000256" key="2">
    <source>
        <dbReference type="ARBA" id="ARBA00023125"/>
    </source>
</evidence>
<dbReference type="PANTHER" id="PTHR30349:SF64">
    <property type="entry name" value="PROPHAGE INTEGRASE INTD-RELATED"/>
    <property type="match status" value="1"/>
</dbReference>
<dbReference type="CDD" id="cd01189">
    <property type="entry name" value="INT_ICEBs1_C_like"/>
    <property type="match status" value="1"/>
</dbReference>
<evidence type="ECO:0000259" key="6">
    <source>
        <dbReference type="PROSITE" id="PS51900"/>
    </source>
</evidence>
<dbReference type="Proteomes" id="UP000093943">
    <property type="component" value="Unassembled WGS sequence"/>
</dbReference>
<proteinExistence type="inferred from homology"/>
<feature type="domain" description="Tyr recombinase" evidence="5">
    <location>
        <begin position="165"/>
        <end position="350"/>
    </location>
</feature>
<evidence type="ECO:0000256" key="1">
    <source>
        <dbReference type="ARBA" id="ARBA00008857"/>
    </source>
</evidence>
<reference evidence="8" key="1">
    <citation type="submission" date="2016-06" db="EMBL/GenBank/DDBJ databases">
        <authorList>
            <person name="Sutton G."/>
            <person name="Brinkac L."/>
            <person name="Sanka R."/>
            <person name="Adams M."/>
            <person name="Lau E."/>
            <person name="Sam S."/>
            <person name="Sreng N."/>
            <person name="Him V."/>
            <person name="Kerleguer A."/>
            <person name="Cheng S."/>
        </authorList>
    </citation>
    <scope>NUCLEOTIDE SEQUENCE [LARGE SCALE GENOMIC DNA]</scope>
    <source>
        <strain evidence="8">E1876</strain>
    </source>
</reference>
<dbReference type="PROSITE" id="PS51900">
    <property type="entry name" value="CB"/>
    <property type="match status" value="1"/>
</dbReference>
<name>A0A1A2XVQ5_MYCSD</name>
<dbReference type="Pfam" id="PF00589">
    <property type="entry name" value="Phage_integrase"/>
    <property type="match status" value="1"/>
</dbReference>
<dbReference type="Gene3D" id="1.10.150.130">
    <property type="match status" value="1"/>
</dbReference>
<evidence type="ECO:0000256" key="3">
    <source>
        <dbReference type="ARBA" id="ARBA00023172"/>
    </source>
</evidence>
<evidence type="ECO:0000256" key="4">
    <source>
        <dbReference type="PROSITE-ProRule" id="PRU01248"/>
    </source>
</evidence>
<dbReference type="InterPro" id="IPR011010">
    <property type="entry name" value="DNA_brk_join_enz"/>
</dbReference>
<dbReference type="Gene3D" id="1.10.443.10">
    <property type="entry name" value="Intergrase catalytic core"/>
    <property type="match status" value="1"/>
</dbReference>
<sequence length="361" mass="40100">MAQVVAYQTKAGKRYRVRYRKPDGRQTDKRGFKTKRDADAWAATMQVAKLRGEYVAPSHGRMTVGELYPDWLARKKASTRHSHWRMLESAWRTHVEPVWGKVSVAKVDQLAVESWIADLRGQRGATTVKRAHDVLAGILDDAVKGGRIPANKARGVDNLPRKIAKKHVYLTAADVERLAQEAGQYRVLVLVLAYCGLRWSEAIALRVSDVSCQRKRLSVNTGAVQISSRHDVDTPKHHKIREVPVAAFLLDELSRICEGKTPEALIFPRPGADGYMRRSTTGDGWFEAAVRRAKVQRVTPHELRHTCASLAISAGVNVLALQRMLGHASAKMTLDTYADLFDSDLDAVAEKLDAVATGVQP</sequence>
<dbReference type="SUPFAM" id="SSF56349">
    <property type="entry name" value="DNA breaking-rejoining enzymes"/>
    <property type="match status" value="1"/>
</dbReference>
<dbReference type="InterPro" id="IPR010998">
    <property type="entry name" value="Integrase_recombinase_N"/>
</dbReference>
<dbReference type="InterPro" id="IPR028259">
    <property type="entry name" value="AP2-like_int_N"/>
</dbReference>